<feature type="compositionally biased region" description="Basic residues" evidence="7">
    <location>
        <begin position="345"/>
        <end position="355"/>
    </location>
</feature>
<dbReference type="PANTHER" id="PTHR12372">
    <property type="entry name" value="PECANEX"/>
    <property type="match status" value="1"/>
</dbReference>
<evidence type="ECO:0000256" key="3">
    <source>
        <dbReference type="ARBA" id="ARBA00022692"/>
    </source>
</evidence>
<dbReference type="GeneID" id="586055"/>
<evidence type="ECO:0000256" key="2">
    <source>
        <dbReference type="ARBA" id="ARBA00010170"/>
    </source>
</evidence>
<feature type="transmembrane region" description="Helical" evidence="6">
    <location>
        <begin position="38"/>
        <end position="61"/>
    </location>
</feature>
<feature type="transmembrane region" description="Helical" evidence="6">
    <location>
        <begin position="593"/>
        <end position="616"/>
    </location>
</feature>
<comment type="subcellular location">
    <subcellularLocation>
        <location evidence="1 6">Membrane</location>
        <topology evidence="1 6">Multi-pass membrane protein</topology>
    </subcellularLocation>
</comment>
<protein>
    <recommendedName>
        <fullName evidence="6">Pecanex-like protein</fullName>
    </recommendedName>
</protein>
<dbReference type="Pfam" id="PF05041">
    <property type="entry name" value="Pecanex_C"/>
    <property type="match status" value="1"/>
</dbReference>
<dbReference type="InParanoid" id="A0A7M7LW77"/>
<dbReference type="InterPro" id="IPR039797">
    <property type="entry name" value="Pecanex"/>
</dbReference>
<feature type="transmembrane region" description="Helical" evidence="6">
    <location>
        <begin position="489"/>
        <end position="509"/>
    </location>
</feature>
<feature type="transmembrane region" description="Helical" evidence="6">
    <location>
        <begin position="73"/>
        <end position="94"/>
    </location>
</feature>
<dbReference type="AlphaFoldDB" id="A0A7M7LW77"/>
<evidence type="ECO:0000259" key="8">
    <source>
        <dbReference type="Pfam" id="PF05041"/>
    </source>
</evidence>
<dbReference type="FunCoup" id="A0A7M7LW77">
    <property type="interactions" value="404"/>
</dbReference>
<feature type="transmembrane region" description="Helical" evidence="6">
    <location>
        <begin position="416"/>
        <end position="442"/>
    </location>
</feature>
<reference evidence="9" key="2">
    <citation type="submission" date="2021-01" db="UniProtKB">
        <authorList>
            <consortium name="EnsemblMetazoa"/>
        </authorList>
    </citation>
    <scope>IDENTIFICATION</scope>
</reference>
<keyword evidence="5 6" id="KW-0472">Membrane</keyword>
<dbReference type="GO" id="GO:0016020">
    <property type="term" value="C:membrane"/>
    <property type="evidence" value="ECO:0007669"/>
    <property type="project" value="UniProtKB-SubCell"/>
</dbReference>
<feature type="region of interest" description="Disordered" evidence="7">
    <location>
        <begin position="345"/>
        <end position="364"/>
    </location>
</feature>
<keyword evidence="10" id="KW-1185">Reference proteome</keyword>
<reference evidence="10" key="1">
    <citation type="submission" date="2015-02" db="EMBL/GenBank/DDBJ databases">
        <title>Genome sequencing for Strongylocentrotus purpuratus.</title>
        <authorList>
            <person name="Murali S."/>
            <person name="Liu Y."/>
            <person name="Vee V."/>
            <person name="English A."/>
            <person name="Wang M."/>
            <person name="Skinner E."/>
            <person name="Han Y."/>
            <person name="Muzny D.M."/>
            <person name="Worley K.C."/>
            <person name="Gibbs R.A."/>
        </authorList>
    </citation>
    <scope>NUCLEOTIDE SEQUENCE</scope>
</reference>
<keyword evidence="3 6" id="KW-0812">Transmembrane</keyword>
<evidence type="ECO:0000313" key="10">
    <source>
        <dbReference type="Proteomes" id="UP000007110"/>
    </source>
</evidence>
<sequence length="1251" mass="139710">MGQEVPLLNEYKRDFFWKRFPQTLLGGPKLKLGFSAPAYVYINQLTLFLLPWLLGGLFTIVVELDVLQAYIAYYVYGACMVIYVLAAQLISLIIQRRVDTVAAFQNTNVLAEEDEVEFDSCCGYETFQYVVPLKRWKINILLHGLVSGLMGGLGFWYLLPSVLNPLFNNIGATVMIYTFGWLTLCIAQYPLSTGSPPEPASFRAIDNLEVLPLLRPCYVLICLLVHLAWSFSPSSLLLTNQIMHVVFIFLPVLWCLGVLPPLDALVLWLMEQTLVHFLGGSPMAGDLRSFLMFVTSVIIAVITYFLPTSLATIVFSACFGYILSLDLSILANQVIAFIKQCVKKPTNHSPSHKKKSSPDPAADETDDKLKAMGLGWTFGWRELLINTCMVLVVGAISGVCTHFSSSAPSSVVRGLGYAIIGLMVIVKILGDCQKVFVFWGLLRNKLYPDSISSTQKYSKRKRKLHRLGFIKRFVLDLVCPFVMEAYLGLIVAYAGLTLPSFWFAVGAVYSFRRIWQHTSSSLLDVSILHVLLELNVYGSTTYVSWWPTDYGLQLIFIGLLHSWISQTLHKVYCYLTILITSYTIEKQRRKSSLPLIIISILLFPIVIATIMASSILSAPILPLFTLPIMLIGFPRPLRLWPGAVGAAANVCADTVYYKQLEKSLRGVIRRAVAAGSLGELAPGSFLLLRFQDRMAWLQVLECGYGFITISLKGMELQETSCHTVEAARLDDIFEAAFTHPKEKFPVFSLNQFPMHTLTPVDAQPVDTYSDARNVLTGIIDSPDTLELVDSCFIKTLVWLLMRHNCAKRKDLPTPSSTNSGSNIGNFKESGSVSSRTRLVQTKRVVSVSEDSGRAESIESKPMSSQVKKQQQPKRKSLVGSWHSLDSWDDDPLELDVMNSKPKLNSSAKKNEGQVLKEPAGLPGAISDISDDEVDDILNEFEFGLPAVDIHAPKKTAAATKNIPFTQRTINLNASAQFSSPHSSKLSLPLKWREIPIDQNLLAPLLQKFPLDWYKHVIAQLGIESSKSPEDIAAEIGSDEALTTMYANLVMACYGIVNVFGLDGMSAVGAGASHVYKVYSGDIPWSMNQEWLTSDEELHVIVLQAYRFAFKLAYDQTVLGEASDLDEIVEYLQEYESDWYMGRDTDVAWSEAVESNKPRLFSLIYDTNENTYNGRVLSRQPVVVHIGQLNSEMVRSLWSSLSLELFYFTNDDEERYSIQAHPVILRNLTVQAADPPLGYPIYASKPISIPTW</sequence>
<dbReference type="RefSeq" id="XP_011674862.1">
    <property type="nucleotide sequence ID" value="XM_011676560.2"/>
</dbReference>
<feature type="transmembrane region" description="Helical" evidence="6">
    <location>
        <begin position="140"/>
        <end position="158"/>
    </location>
</feature>
<feature type="transmembrane region" description="Helical" evidence="6">
    <location>
        <begin position="383"/>
        <end position="404"/>
    </location>
</feature>
<proteinExistence type="inferred from homology"/>
<feature type="transmembrane region" description="Helical" evidence="6">
    <location>
        <begin position="170"/>
        <end position="189"/>
    </location>
</feature>
<dbReference type="OrthoDB" id="5979286at2759"/>
<feature type="domain" description="Pecanex C-terminal" evidence="8">
    <location>
        <begin position="1067"/>
        <end position="1243"/>
    </location>
</feature>
<organism evidence="9 10">
    <name type="scientific">Strongylocentrotus purpuratus</name>
    <name type="common">Purple sea urchin</name>
    <dbReference type="NCBI Taxonomy" id="7668"/>
    <lineage>
        <taxon>Eukaryota</taxon>
        <taxon>Metazoa</taxon>
        <taxon>Echinodermata</taxon>
        <taxon>Eleutherozoa</taxon>
        <taxon>Echinozoa</taxon>
        <taxon>Echinoidea</taxon>
        <taxon>Euechinoidea</taxon>
        <taxon>Echinacea</taxon>
        <taxon>Camarodonta</taxon>
        <taxon>Echinidea</taxon>
        <taxon>Strongylocentrotidae</taxon>
        <taxon>Strongylocentrotus</taxon>
    </lineage>
</organism>
<dbReference type="PANTHER" id="PTHR12372:SF6">
    <property type="entry name" value="PECANEX-LIKE PROTEIN 4"/>
    <property type="match status" value="1"/>
</dbReference>
<feature type="transmembrane region" description="Helical" evidence="6">
    <location>
        <begin position="241"/>
        <end position="269"/>
    </location>
</feature>
<dbReference type="OMA" id="TICIEHE"/>
<accession>A0A7M7LW77</accession>
<dbReference type="Proteomes" id="UP000007110">
    <property type="component" value="Unassembled WGS sequence"/>
</dbReference>
<dbReference type="EnsemblMetazoa" id="XM_011676560">
    <property type="protein sequence ID" value="XP_011674862"/>
    <property type="gene ID" value="LOC586055"/>
</dbReference>
<comment type="similarity">
    <text evidence="2 6">Belongs to the pecanex family.</text>
</comment>
<evidence type="ECO:0000256" key="1">
    <source>
        <dbReference type="ARBA" id="ARBA00004141"/>
    </source>
</evidence>
<feature type="region of interest" description="Disordered" evidence="7">
    <location>
        <begin position="809"/>
        <end position="882"/>
    </location>
</feature>
<feature type="compositionally biased region" description="Polar residues" evidence="7">
    <location>
        <begin position="813"/>
        <end position="839"/>
    </location>
</feature>
<feature type="transmembrane region" description="Helical" evidence="6">
    <location>
        <begin position="210"/>
        <end position="229"/>
    </location>
</feature>
<name>A0A7M7LW77_STRPU</name>
<dbReference type="KEGG" id="spu:586055"/>
<keyword evidence="4 6" id="KW-1133">Transmembrane helix</keyword>
<feature type="transmembrane region" description="Helical" evidence="6">
    <location>
        <begin position="290"/>
        <end position="307"/>
    </location>
</feature>
<evidence type="ECO:0000256" key="4">
    <source>
        <dbReference type="ARBA" id="ARBA00022989"/>
    </source>
</evidence>
<evidence type="ECO:0000256" key="7">
    <source>
        <dbReference type="SAM" id="MobiDB-lite"/>
    </source>
</evidence>
<dbReference type="InterPro" id="IPR007735">
    <property type="entry name" value="Pecanex_C"/>
</dbReference>
<evidence type="ECO:0000256" key="6">
    <source>
        <dbReference type="RuleBase" id="RU367089"/>
    </source>
</evidence>
<evidence type="ECO:0000256" key="5">
    <source>
        <dbReference type="ARBA" id="ARBA00023136"/>
    </source>
</evidence>
<evidence type="ECO:0000313" key="9">
    <source>
        <dbReference type="EnsemblMetazoa" id="XP_011674862"/>
    </source>
</evidence>